<accession>A0A1I7EIJ2</accession>
<dbReference type="InterPro" id="IPR014710">
    <property type="entry name" value="RmlC-like_jellyroll"/>
</dbReference>
<name>A0A1I7EIJ2_9BURK</name>
<dbReference type="EMBL" id="FPBH01000022">
    <property type="protein sequence ID" value="SFU23763.1"/>
    <property type="molecule type" value="Genomic_DNA"/>
</dbReference>
<dbReference type="InterPro" id="IPR013096">
    <property type="entry name" value="Cupin_2"/>
</dbReference>
<sequence length="110" mass="12029">MTRIEQCLLVSEPAASSAMQTADGDALAATTQLLSRDETVEFGEDVLGEEVGAVLEGRVDIVAAHEHYILSEGEAILIPPNEPRRYTCVSDRCVLYRVTVRIAADQERQP</sequence>
<protein>
    <submittedName>
        <fullName evidence="3">Cupin domain-containing protein</fullName>
    </submittedName>
</protein>
<dbReference type="EMBL" id="CAJNAU010000006">
    <property type="protein sequence ID" value="CAE6715741.1"/>
    <property type="molecule type" value="Genomic_DNA"/>
</dbReference>
<dbReference type="Proteomes" id="UP000674425">
    <property type="component" value="Unassembled WGS sequence"/>
</dbReference>
<keyword evidence="5" id="KW-1185">Reference proteome</keyword>
<dbReference type="SUPFAM" id="SSF51182">
    <property type="entry name" value="RmlC-like cupins"/>
    <property type="match status" value="1"/>
</dbReference>
<evidence type="ECO:0000313" key="2">
    <source>
        <dbReference type="EMBL" id="CAE6715741.1"/>
    </source>
</evidence>
<dbReference type="CDD" id="cd02209">
    <property type="entry name" value="cupin_XRE_C"/>
    <property type="match status" value="1"/>
</dbReference>
<organism evidence="3 4">
    <name type="scientific">Paraburkholderia aspalathi</name>
    <dbReference type="NCBI Taxonomy" id="1324617"/>
    <lineage>
        <taxon>Bacteria</taxon>
        <taxon>Pseudomonadati</taxon>
        <taxon>Pseudomonadota</taxon>
        <taxon>Betaproteobacteria</taxon>
        <taxon>Burkholderiales</taxon>
        <taxon>Burkholderiaceae</taxon>
        <taxon>Paraburkholderia</taxon>
    </lineage>
</organism>
<reference evidence="3 4" key="1">
    <citation type="submission" date="2016-10" db="EMBL/GenBank/DDBJ databases">
        <authorList>
            <person name="de Groot N.N."/>
        </authorList>
    </citation>
    <scope>NUCLEOTIDE SEQUENCE [LARGE SCALE GENOMIC DNA]</scope>
    <source>
        <strain evidence="3 4">LMG 27731</strain>
    </source>
</reference>
<dbReference type="InterPro" id="IPR011051">
    <property type="entry name" value="RmlC_Cupin_sf"/>
</dbReference>
<proteinExistence type="predicted"/>
<dbReference type="AlphaFoldDB" id="A0A1I7EIJ2"/>
<dbReference type="Pfam" id="PF07883">
    <property type="entry name" value="Cupin_2"/>
    <property type="match status" value="1"/>
</dbReference>
<dbReference type="GeneID" id="77196839"/>
<evidence type="ECO:0000313" key="3">
    <source>
        <dbReference type="EMBL" id="SFU23763.1"/>
    </source>
</evidence>
<evidence type="ECO:0000259" key="1">
    <source>
        <dbReference type="Pfam" id="PF07883"/>
    </source>
</evidence>
<evidence type="ECO:0000313" key="5">
    <source>
        <dbReference type="Proteomes" id="UP000674425"/>
    </source>
</evidence>
<dbReference type="Proteomes" id="UP000198844">
    <property type="component" value="Unassembled WGS sequence"/>
</dbReference>
<gene>
    <name evidence="2" type="ORF">R69658_01137</name>
    <name evidence="3" type="ORF">SAMN05192563_1022157</name>
</gene>
<dbReference type="Gene3D" id="2.60.120.10">
    <property type="entry name" value="Jelly Rolls"/>
    <property type="match status" value="1"/>
</dbReference>
<dbReference type="RefSeq" id="WP_093641535.1">
    <property type="nucleotide sequence ID" value="NZ_CAJNAU010000006.1"/>
</dbReference>
<feature type="domain" description="Cupin type-2" evidence="1">
    <location>
        <begin position="48"/>
        <end position="92"/>
    </location>
</feature>
<reference evidence="2 5" key="2">
    <citation type="submission" date="2021-02" db="EMBL/GenBank/DDBJ databases">
        <authorList>
            <person name="Vanwijnsberghe S."/>
        </authorList>
    </citation>
    <scope>NUCLEOTIDE SEQUENCE [LARGE SCALE GENOMIC DNA]</scope>
    <source>
        <strain evidence="2 5">R-69658</strain>
    </source>
</reference>
<evidence type="ECO:0000313" key="4">
    <source>
        <dbReference type="Proteomes" id="UP000198844"/>
    </source>
</evidence>